<dbReference type="PANTHER" id="PTHR43019:SF23">
    <property type="entry name" value="PROTEASE DO-LIKE 5, CHLOROPLASTIC"/>
    <property type="match status" value="1"/>
</dbReference>
<feature type="chain" id="PRO_5046704904" evidence="1">
    <location>
        <begin position="27"/>
        <end position="296"/>
    </location>
</feature>
<reference evidence="2" key="2">
    <citation type="submission" date="2022-01" db="EMBL/GenBank/DDBJ databases">
        <authorList>
            <person name="Zivanovic Y."/>
            <person name="Moreira D."/>
            <person name="Lopez-Garcia P."/>
        </authorList>
    </citation>
    <scope>NUCLEOTIDE SEQUENCE</scope>
    <source>
        <strain evidence="2">G9</strain>
    </source>
</reference>
<dbReference type="SUPFAM" id="SSF50494">
    <property type="entry name" value="Trypsin-like serine proteases"/>
    <property type="match status" value="1"/>
</dbReference>
<dbReference type="InterPro" id="IPR009003">
    <property type="entry name" value="Peptidase_S1_PA"/>
</dbReference>
<accession>A0ABT6EXK0</accession>
<dbReference type="GO" id="GO:0006508">
    <property type="term" value="P:proteolysis"/>
    <property type="evidence" value="ECO:0007669"/>
    <property type="project" value="UniProtKB-KW"/>
</dbReference>
<protein>
    <submittedName>
        <fullName evidence="2">Serine protease</fullName>
    </submittedName>
</protein>
<name>A0ABT6EXK0_9SYNE</name>
<dbReference type="InterPro" id="IPR043504">
    <property type="entry name" value="Peptidase_S1_PA_chymotrypsin"/>
</dbReference>
<dbReference type="EMBL" id="JAKKUT010000002">
    <property type="protein sequence ID" value="MDG2990537.1"/>
    <property type="molecule type" value="Genomic_DNA"/>
</dbReference>
<sequence>MTRWLSGVLGLTMATAAIVAPSPVSAAMSGEQINEVARNITVLISGKDSHGSGSIISRSGSTYYVLTAKHVVSVKDDYRIVTIDQKAHPIDFSKIKFLPDKDLAIIEFTSDENYKVATLANSDLASEGAQVFISGWPQPGGTGQLIRQFTDGRISGFLIEPIEGYKMVYTNVTRRGMSGGPVLDAGGRVVGVHGLGDTEDPLSLERQGLSPEAATSIASLIKPGFNYAIPINTFLTSAPMAGIFLSLDVDNSPVKATETPVVVTQQTDSRDRIDNLDNVLRNIDTGTRIIRRFLPF</sequence>
<dbReference type="Pfam" id="PF13365">
    <property type="entry name" value="Trypsin_2"/>
    <property type="match status" value="1"/>
</dbReference>
<feature type="signal peptide" evidence="1">
    <location>
        <begin position="1"/>
        <end position="26"/>
    </location>
</feature>
<keyword evidence="2" id="KW-0645">Protease</keyword>
<dbReference type="Proteomes" id="UP001154265">
    <property type="component" value="Unassembled WGS sequence"/>
</dbReference>
<dbReference type="Gene3D" id="2.40.10.10">
    <property type="entry name" value="Trypsin-like serine proteases"/>
    <property type="match status" value="2"/>
</dbReference>
<dbReference type="RefSeq" id="WP_277866446.1">
    <property type="nucleotide sequence ID" value="NZ_JAKKUT010000002.1"/>
</dbReference>
<proteinExistence type="predicted"/>
<keyword evidence="1" id="KW-0732">Signal</keyword>
<organism evidence="2 3">
    <name type="scientific">Candidatus Synechococcus calcipolaris G9</name>
    <dbReference type="NCBI Taxonomy" id="1497997"/>
    <lineage>
        <taxon>Bacteria</taxon>
        <taxon>Bacillati</taxon>
        <taxon>Cyanobacteriota</taxon>
        <taxon>Cyanophyceae</taxon>
        <taxon>Synechococcales</taxon>
        <taxon>Synechococcaceae</taxon>
        <taxon>Synechococcus</taxon>
    </lineage>
</organism>
<gene>
    <name evidence="2" type="ORF">L3556_06255</name>
</gene>
<dbReference type="PANTHER" id="PTHR43019">
    <property type="entry name" value="SERINE ENDOPROTEASE DEGS"/>
    <property type="match status" value="1"/>
</dbReference>
<evidence type="ECO:0000313" key="3">
    <source>
        <dbReference type="Proteomes" id="UP001154265"/>
    </source>
</evidence>
<comment type="caution">
    <text evidence="2">The sequence shown here is derived from an EMBL/GenBank/DDBJ whole genome shotgun (WGS) entry which is preliminary data.</text>
</comment>
<keyword evidence="3" id="KW-1185">Reference proteome</keyword>
<dbReference type="GO" id="GO:0008233">
    <property type="term" value="F:peptidase activity"/>
    <property type="evidence" value="ECO:0007669"/>
    <property type="project" value="UniProtKB-KW"/>
</dbReference>
<evidence type="ECO:0000313" key="2">
    <source>
        <dbReference type="EMBL" id="MDG2990537.1"/>
    </source>
</evidence>
<evidence type="ECO:0000256" key="1">
    <source>
        <dbReference type="SAM" id="SignalP"/>
    </source>
</evidence>
<keyword evidence="2" id="KW-0378">Hydrolase</keyword>
<reference evidence="2" key="1">
    <citation type="journal article" date="2022" name="Genome Biol. Evol.">
        <title>A New Gene Family Diagnostic for Intracellular Biomineralization of Amorphous Ca Carbonates by Cyanobacteria.</title>
        <authorList>
            <person name="Benzerara K."/>
            <person name="Duprat E."/>
            <person name="Bitard-Feildel T."/>
            <person name="Caumes G."/>
            <person name="Cassier-Chauvat C."/>
            <person name="Chauvat F."/>
            <person name="Dezi M."/>
            <person name="Diop S.I."/>
            <person name="Gaschignard G."/>
            <person name="Gorgen S."/>
            <person name="Gugger M."/>
            <person name="Lopez-Garcia P."/>
            <person name="Millet M."/>
            <person name="Skouri-Panet F."/>
            <person name="Moreira D."/>
            <person name="Callebaut I."/>
        </authorList>
    </citation>
    <scope>NUCLEOTIDE SEQUENCE</scope>
    <source>
        <strain evidence="2">G9</strain>
    </source>
</reference>